<feature type="transmembrane region" description="Helical" evidence="1">
    <location>
        <begin position="231"/>
        <end position="253"/>
    </location>
</feature>
<keyword evidence="1" id="KW-1133">Transmembrane helix</keyword>
<sequence>MESLNETIESDVDHLVESAGLKWFLQFFRIELLLSCLIGLCADCLIVYVILQSKRMLKSHTNLVILNWAIVDGVFLFLIPFNYRLFSNNINNFLFQNKTMACMLTNSDVSIYLIVFSLILLLTVDRAIKGSNTKLLVYLMAFIYTTFLFLWAVSSTVCSIFNTHIMGYEQLAFVLIILMLILNITVKQIWRCCRKHKASKSSVLRLNIATIFICNWTLSIVSILVTHLTPAVFLVIFGVAGYLNSVFILMYLIRNDVNYKICFLTLFRMNSDRYEVSAAISFAESCSEDCDSSLNVRFLNEERTEQDVFVV</sequence>
<gene>
    <name evidence="3" type="primary">LOC108560564</name>
</gene>
<feature type="transmembrane region" description="Helical" evidence="1">
    <location>
        <begin position="206"/>
        <end position="225"/>
    </location>
</feature>
<feature type="transmembrane region" description="Helical" evidence="1">
    <location>
        <begin position="63"/>
        <end position="83"/>
    </location>
</feature>
<evidence type="ECO:0000313" key="3">
    <source>
        <dbReference type="RefSeq" id="XP_017773659.1"/>
    </source>
</evidence>
<dbReference type="Proteomes" id="UP000695000">
    <property type="component" value="Unplaced"/>
</dbReference>
<feature type="transmembrane region" description="Helical" evidence="1">
    <location>
        <begin position="165"/>
        <end position="186"/>
    </location>
</feature>
<reference evidence="3" key="1">
    <citation type="submission" date="2025-08" db="UniProtKB">
        <authorList>
            <consortium name="RefSeq"/>
        </authorList>
    </citation>
    <scope>IDENTIFICATION</scope>
    <source>
        <tissue evidence="3">Whole Larva</tissue>
    </source>
</reference>
<feature type="transmembrane region" description="Helical" evidence="1">
    <location>
        <begin position="103"/>
        <end position="123"/>
    </location>
</feature>
<feature type="transmembrane region" description="Helical" evidence="1">
    <location>
        <begin position="135"/>
        <end position="153"/>
    </location>
</feature>
<proteinExistence type="predicted"/>
<evidence type="ECO:0000313" key="2">
    <source>
        <dbReference type="Proteomes" id="UP000695000"/>
    </source>
</evidence>
<keyword evidence="2" id="KW-1185">Reference proteome</keyword>
<keyword evidence="1" id="KW-0472">Membrane</keyword>
<organism evidence="2 3">
    <name type="scientific">Nicrophorus vespilloides</name>
    <name type="common">Boreal carrion beetle</name>
    <dbReference type="NCBI Taxonomy" id="110193"/>
    <lineage>
        <taxon>Eukaryota</taxon>
        <taxon>Metazoa</taxon>
        <taxon>Ecdysozoa</taxon>
        <taxon>Arthropoda</taxon>
        <taxon>Hexapoda</taxon>
        <taxon>Insecta</taxon>
        <taxon>Pterygota</taxon>
        <taxon>Neoptera</taxon>
        <taxon>Endopterygota</taxon>
        <taxon>Coleoptera</taxon>
        <taxon>Polyphaga</taxon>
        <taxon>Staphyliniformia</taxon>
        <taxon>Silphidae</taxon>
        <taxon>Nicrophorinae</taxon>
        <taxon>Nicrophorus</taxon>
    </lineage>
</organism>
<name>A0ABM1MGF9_NICVS</name>
<dbReference type="GeneID" id="108560564"/>
<evidence type="ECO:0000256" key="1">
    <source>
        <dbReference type="SAM" id="Phobius"/>
    </source>
</evidence>
<dbReference type="RefSeq" id="XP_017773659.1">
    <property type="nucleotide sequence ID" value="XM_017918170.1"/>
</dbReference>
<protein>
    <submittedName>
        <fullName evidence="3">Somatostatin receptor type 2-like</fullName>
    </submittedName>
</protein>
<dbReference type="SUPFAM" id="SSF81321">
    <property type="entry name" value="Family A G protein-coupled receptor-like"/>
    <property type="match status" value="1"/>
</dbReference>
<feature type="transmembrane region" description="Helical" evidence="1">
    <location>
        <begin position="32"/>
        <end position="51"/>
    </location>
</feature>
<keyword evidence="1" id="KW-0812">Transmembrane</keyword>
<accession>A0ABM1MGF9</accession>